<dbReference type="EMBL" id="CAJFCW020000002">
    <property type="protein sequence ID" value="CAG9089497.1"/>
    <property type="molecule type" value="Genomic_DNA"/>
</dbReference>
<evidence type="ECO:0000313" key="3">
    <source>
        <dbReference type="Proteomes" id="UP000614601"/>
    </source>
</evidence>
<feature type="region of interest" description="Disordered" evidence="1">
    <location>
        <begin position="164"/>
        <end position="235"/>
    </location>
</feature>
<keyword evidence="3" id="KW-1185">Reference proteome</keyword>
<feature type="region of interest" description="Disordered" evidence="1">
    <location>
        <begin position="288"/>
        <end position="350"/>
    </location>
</feature>
<feature type="region of interest" description="Disordered" evidence="1">
    <location>
        <begin position="578"/>
        <end position="610"/>
    </location>
</feature>
<gene>
    <name evidence="2" type="ORF">BOKJ2_LOCUS2721</name>
</gene>
<feature type="compositionally biased region" description="Polar residues" evidence="1">
    <location>
        <begin position="177"/>
        <end position="195"/>
    </location>
</feature>
<organism evidence="2 3">
    <name type="scientific">Bursaphelenchus okinawaensis</name>
    <dbReference type="NCBI Taxonomy" id="465554"/>
    <lineage>
        <taxon>Eukaryota</taxon>
        <taxon>Metazoa</taxon>
        <taxon>Ecdysozoa</taxon>
        <taxon>Nematoda</taxon>
        <taxon>Chromadorea</taxon>
        <taxon>Rhabditida</taxon>
        <taxon>Tylenchina</taxon>
        <taxon>Tylenchomorpha</taxon>
        <taxon>Aphelenchoidea</taxon>
        <taxon>Aphelenchoididae</taxon>
        <taxon>Bursaphelenchus</taxon>
    </lineage>
</organism>
<accession>A0A811K1Z7</accession>
<evidence type="ECO:0000313" key="2">
    <source>
        <dbReference type="EMBL" id="CAD5209506.1"/>
    </source>
</evidence>
<comment type="caution">
    <text evidence="2">The sequence shown here is derived from an EMBL/GenBank/DDBJ whole genome shotgun (WGS) entry which is preliminary data.</text>
</comment>
<dbReference type="AlphaFoldDB" id="A0A811K1Z7"/>
<dbReference type="OrthoDB" id="5832000at2759"/>
<feature type="region of interest" description="Disordered" evidence="1">
    <location>
        <begin position="628"/>
        <end position="741"/>
    </location>
</feature>
<dbReference type="EMBL" id="CAJFDH010000002">
    <property type="protein sequence ID" value="CAD5209506.1"/>
    <property type="molecule type" value="Genomic_DNA"/>
</dbReference>
<feature type="compositionally biased region" description="Polar residues" evidence="1">
    <location>
        <begin position="302"/>
        <end position="350"/>
    </location>
</feature>
<protein>
    <submittedName>
        <fullName evidence="2">Uncharacterized protein</fullName>
    </submittedName>
</protein>
<proteinExistence type="predicted"/>
<feature type="region of interest" description="Disordered" evidence="1">
    <location>
        <begin position="67"/>
        <end position="102"/>
    </location>
</feature>
<reference evidence="2" key="1">
    <citation type="submission" date="2020-09" db="EMBL/GenBank/DDBJ databases">
        <authorList>
            <person name="Kikuchi T."/>
        </authorList>
    </citation>
    <scope>NUCLEOTIDE SEQUENCE</scope>
    <source>
        <strain evidence="2">SH1</strain>
    </source>
</reference>
<evidence type="ECO:0000256" key="1">
    <source>
        <dbReference type="SAM" id="MobiDB-lite"/>
    </source>
</evidence>
<dbReference type="Proteomes" id="UP000614601">
    <property type="component" value="Unassembled WGS sequence"/>
</dbReference>
<feature type="compositionally biased region" description="Low complexity" evidence="1">
    <location>
        <begin position="216"/>
        <end position="226"/>
    </location>
</feature>
<name>A0A811K1Z7_9BILA</name>
<feature type="compositionally biased region" description="Basic and acidic residues" evidence="1">
    <location>
        <begin position="695"/>
        <end position="718"/>
    </location>
</feature>
<feature type="compositionally biased region" description="Low complexity" evidence="1">
    <location>
        <begin position="196"/>
        <end position="208"/>
    </location>
</feature>
<sequence>MAFYFALFNVSNVNNELRGQRKERRDKRRHSLASSNCLSTAKDYRLLPKPQIVFQHTDDDALNAVSSESLNHRRSSSRDSGLARSARESRSARLSSHQDQLARELKKVHFRPNKMKKSKERLDVDGAEEPIWMRRQTVDLSDSYPSYTDSSKRVSEPWVYSIDLDENQPETERKSRSQSLSHSESWSPASPISDQTNSNVSNNTLLSSPKQTWLASSETLTESTTSQGDQVWQKPVMGVNALEDWDNNDEVEKPEEQLKDELQTHINTWPEMNAKKKIRWRPTSLIRRHSESDQGQKKPHITKTTSTFRRSVELTSPEIQITSPRDNYDDNGNSTTQNYNGPKNSINGTGGAISTNIVVNGTAGTNSTKIGVNGTNMLSISTKTTLNGTAFEKPTVRQKTTVSGIPVDDVYTDNIIGQQLTMLARIEKTKPISIDKKAGLKLRQAKPMQYLGHSYSNQTIRIIDDKDDYGNMTGFNGHSNGAKFDKQHDNSLYSGPHIKVLPNGTSGTTGTNGTTWVKNTTSTTGIEMPGHSTSFNSNRLKNEDEGQIWINSRSISFDQSVLGLNHLDPNFFETTGNSNFDQYEDYQSNGPSTNGTLRSGTSGTKTEFSTNIIDQNSKFFEKTKMLGPPLNAVRQTSPKRHSSPHTKLTGTEKSKSSKKTSSNATTGQKASPAKRFSIENHLRTRPRLFQSMTKSNDKQNRPVGKEKHGQQNGNEKRNRPVGSGEKSQEFDVGNNGLAVNDKLNRPVVTPVDVSTKKKIFRENLAALARQLGNKVNYRHHNDNVPFINEFTDPRLSSECDVMSRSNVF</sequence>
<dbReference type="Proteomes" id="UP000783686">
    <property type="component" value="Unassembled WGS sequence"/>
</dbReference>